<dbReference type="PANTHER" id="PTHR36844:SF1">
    <property type="entry name" value="PROTEASE PRSW"/>
    <property type="match status" value="1"/>
</dbReference>
<feature type="transmembrane region" description="Helical" evidence="1">
    <location>
        <begin position="47"/>
        <end position="66"/>
    </location>
</feature>
<organism evidence="2 3">
    <name type="scientific">Halopenitus persicus</name>
    <dbReference type="NCBI Taxonomy" id="1048396"/>
    <lineage>
        <taxon>Archaea</taxon>
        <taxon>Methanobacteriati</taxon>
        <taxon>Methanobacteriota</taxon>
        <taxon>Stenosarchaea group</taxon>
        <taxon>Halobacteria</taxon>
        <taxon>Halobacteriales</taxon>
        <taxon>Haloferacaceae</taxon>
        <taxon>Halopenitus</taxon>
    </lineage>
</organism>
<keyword evidence="1" id="KW-0812">Transmembrane</keyword>
<keyword evidence="1" id="KW-1133">Transmembrane helix</keyword>
<evidence type="ECO:0000313" key="2">
    <source>
        <dbReference type="EMBL" id="SDX89373.1"/>
    </source>
</evidence>
<keyword evidence="3" id="KW-1185">Reference proteome</keyword>
<keyword evidence="1" id="KW-0472">Membrane</keyword>
<evidence type="ECO:0000256" key="1">
    <source>
        <dbReference type="SAM" id="Phobius"/>
    </source>
</evidence>
<proteinExistence type="predicted"/>
<name>A0A1H3FE61_9EURY</name>
<evidence type="ECO:0000313" key="3">
    <source>
        <dbReference type="Proteomes" id="UP000199079"/>
    </source>
</evidence>
<dbReference type="Proteomes" id="UP000199079">
    <property type="component" value="Unassembled WGS sequence"/>
</dbReference>
<accession>A0A1H3FE61</accession>
<feature type="transmembrane region" description="Helical" evidence="1">
    <location>
        <begin position="254"/>
        <end position="278"/>
    </location>
</feature>
<dbReference type="RefSeq" id="WP_092730793.1">
    <property type="nucleotide sequence ID" value="NZ_FNPC01000002.1"/>
</dbReference>
<feature type="transmembrane region" description="Helical" evidence="1">
    <location>
        <begin position="284"/>
        <end position="303"/>
    </location>
</feature>
<feature type="transmembrane region" description="Helical" evidence="1">
    <location>
        <begin position="166"/>
        <end position="186"/>
    </location>
</feature>
<dbReference type="OrthoDB" id="248468at2157"/>
<dbReference type="PANTHER" id="PTHR36844">
    <property type="entry name" value="PROTEASE PRSW"/>
    <property type="match status" value="1"/>
</dbReference>
<gene>
    <name evidence="2" type="ORF">SAMN05216564_10216</name>
</gene>
<feature type="transmembrane region" description="Helical" evidence="1">
    <location>
        <begin position="127"/>
        <end position="146"/>
    </location>
</feature>
<reference evidence="3" key="1">
    <citation type="submission" date="2016-10" db="EMBL/GenBank/DDBJ databases">
        <authorList>
            <person name="Varghese N."/>
            <person name="Submissions S."/>
        </authorList>
    </citation>
    <scope>NUCLEOTIDE SEQUENCE [LARGE SCALE GENOMIC DNA]</scope>
    <source>
        <strain evidence="3">DC30,IBRC 10041,KCTC 4046</strain>
    </source>
</reference>
<sequence>MPDRTDPIESADDAGRDLYDVATWEPRTLLDRTAVAGYWTLTTGTKAFVIVLAAAILLGIGALGAFADPVIRILTVLSVVPAAALAGYVRASDVTTTEPLALLVATFLLAVLTATFAAVLNSAVTSLFGPFVGISQVVFFFLVVGPVEETVKLLAVRLYAYTDVRFDAVIDGAVYGAVAGLGFATIENLLYISRNVDAVEMGISLAILGAGDGIAAVRAFAGPGHVIYSAFAGYYLGLAKFNPEHRGPIVLKGIAIAAVIHATYNSTVGIGTGLIGAVTGLGSLPSLVVYVLVFDGIFGFVLLRKIWRYRETYRTVHAEIDRETDPELTEFEE</sequence>
<dbReference type="Pfam" id="PF13367">
    <property type="entry name" value="PrsW-protease"/>
    <property type="match status" value="1"/>
</dbReference>
<dbReference type="EMBL" id="FNPC01000002">
    <property type="protein sequence ID" value="SDX89373.1"/>
    <property type="molecule type" value="Genomic_DNA"/>
</dbReference>
<protein>
    <submittedName>
        <fullName evidence="2">Membrane proteinase PrsW, cleaves anti-sigma factor RsiW, M82 family</fullName>
    </submittedName>
</protein>
<feature type="transmembrane region" description="Helical" evidence="1">
    <location>
        <begin position="73"/>
        <end position="89"/>
    </location>
</feature>
<dbReference type="InterPro" id="IPR026898">
    <property type="entry name" value="PrsW"/>
</dbReference>
<dbReference type="GO" id="GO:0008233">
    <property type="term" value="F:peptidase activity"/>
    <property type="evidence" value="ECO:0007669"/>
    <property type="project" value="InterPro"/>
</dbReference>
<feature type="transmembrane region" description="Helical" evidence="1">
    <location>
        <begin position="101"/>
        <end position="120"/>
    </location>
</feature>
<dbReference type="AlphaFoldDB" id="A0A1H3FE61"/>